<protein>
    <submittedName>
        <fullName evidence="1">Uncharacterized protein</fullName>
    </submittedName>
</protein>
<proteinExistence type="predicted"/>
<sequence length="1056" mass="108925">MTITKVRGSTQIKPGSITDSEISTTANIQISKLQNGSQILRPATITNPQNNQFLVYDSLTSSWINKTLSVSIQDGDKGDITVSNSGNTWIIDNNAVTNVKINDVAWSKVTNTPTTLSGYGITDAQASLGFTPENVTNKENTTIDTNTTKYPTINLLKTGLDTKVNANSAITGATKTKITFDAKGLVTAGADATTADISDSSNRRYVTDAQLTIIGNTSGTNTGDQDLSNLVPKTTTINTKALSSNITLTTADISDSSNKRYVTDSDLTKLSNTSGTNTGDQSIFSTIAVSGQSNVVADSTSDTLTLVAGSNVTITTNATTDTITIASTAAGVTDGDKGDITVSNSGATWTIDNNAVTNAKINDVAWSKISGTPTTLSGYGITDAQPSLGFTPENVANKENVTLDTSTTKYPTNNLVKTNLDAKVTGNAAITGATKTKITYDAKGLVTAGADATTADISDSLNRRYVTDAQQTVLSNTSGTNTGDQNIFSTISVSGQNNVVADTTSDTLTLAAGTNISITTNATTDTITISSTGSGDVVGPSSSTDDALVRFDGATGKLVQNSTGTLTDAGLLAVSNLTLSSLTGGSVLFANTNGTISQNNTNFNYIDDTAPIFSHRNNLSLSTSAIERLTNGTFTGSASGWSSSTGWTYTNNTMVHNLNGTNPGTGGLAQTPTLNWGERWDVQFTLSDFISGSVTVTFAGNSLGTLTTAGTYRFRVRTQSVGSGIQFTPTNTSRFTLDNVSARVLNGGTITSGDVVISGTGEQGVLRILGVSKGGAAGTTRHISLENGGGNTWIDFKFNNIDMAHIGATSSGEVATFVGGGSFDAVYNKATNTLISYNTPSTFTHYGYGAFAVGVNAGSLSNPTSTLVSQGGTALKVKRITVGQVLDNTATEWIADASTPTCVGTPTALCSTYTNETDCLARDAHGGCSWFAGNSCSQFNGDQSSCEGQTGCTYEQASCSGFGDQTTCESYSGCSWANNPQSCSGLDETTCGATSGCTVNMAGCTVNYDYCSNYNSNQTGCDNANGGGFCTYDSGTGDCSGGSWYISCSGGGSCSS</sequence>
<evidence type="ECO:0000313" key="1">
    <source>
        <dbReference type="EMBL" id="CAB4141347.1"/>
    </source>
</evidence>
<gene>
    <name evidence="1" type="ORF">UFOVP410_186</name>
</gene>
<feature type="non-terminal residue" evidence="1">
    <location>
        <position position="1056"/>
    </location>
</feature>
<accession>A0A6J5M727</accession>
<organism evidence="1">
    <name type="scientific">uncultured Caudovirales phage</name>
    <dbReference type="NCBI Taxonomy" id="2100421"/>
    <lineage>
        <taxon>Viruses</taxon>
        <taxon>Duplodnaviria</taxon>
        <taxon>Heunggongvirae</taxon>
        <taxon>Uroviricota</taxon>
        <taxon>Caudoviricetes</taxon>
        <taxon>Peduoviridae</taxon>
        <taxon>Maltschvirus</taxon>
        <taxon>Maltschvirus maltsch</taxon>
    </lineage>
</organism>
<name>A0A6J5M727_9CAUD</name>
<reference evidence="1" key="1">
    <citation type="submission" date="2020-04" db="EMBL/GenBank/DDBJ databases">
        <authorList>
            <person name="Chiriac C."/>
            <person name="Salcher M."/>
            <person name="Ghai R."/>
            <person name="Kavagutti S V."/>
        </authorList>
    </citation>
    <scope>NUCLEOTIDE SEQUENCE</scope>
</reference>
<dbReference type="EMBL" id="LR796388">
    <property type="protein sequence ID" value="CAB4141347.1"/>
    <property type="molecule type" value="Genomic_DNA"/>
</dbReference>